<dbReference type="RefSeq" id="WP_222141551.1">
    <property type="nucleotide sequence ID" value="NZ_JAILYJ010000020.1"/>
</dbReference>
<name>A0ABS7M7F1_9HYPH</name>
<evidence type="ECO:0000313" key="2">
    <source>
        <dbReference type="Proteomes" id="UP000733858"/>
    </source>
</evidence>
<comment type="caution">
    <text evidence="1">The sequence shown here is derived from an EMBL/GenBank/DDBJ whole genome shotgun (WGS) entry which is preliminary data.</text>
</comment>
<dbReference type="EMBL" id="JAILYJ010000020">
    <property type="protein sequence ID" value="MBY4632803.1"/>
    <property type="molecule type" value="Genomic_DNA"/>
</dbReference>
<sequence>MDAGLHDGGWGNVASHHANSLLPPAVLPDTVSQFSAHIVDEDPPIDLARSFGSPVKSAGALIGLFSCKAHR</sequence>
<reference evidence="1 2" key="1">
    <citation type="submission" date="2021-08" db="EMBL/GenBank/DDBJ databases">
        <title>Rhizobium croatiense sp. nov. and Rhizobium redzepovicii sp. nov., two new species isolated from nodules of Phaseolus vulgaris in Croatia.</title>
        <authorList>
            <person name="Rajnovic I."/>
            <person name="Ramirez-Bahena M.H."/>
            <person name="Kajic S."/>
            <person name="Igual M.J."/>
            <person name="Peix A."/>
            <person name="Velazquez E."/>
            <person name="Sikora S."/>
        </authorList>
    </citation>
    <scope>NUCLEOTIDE SEQUENCE [LARGE SCALE GENOMIC DNA]</scope>
    <source>
        <strain evidence="1 2">13T</strain>
    </source>
</reference>
<gene>
    <name evidence="1" type="ORF">K6M89_26385</name>
</gene>
<evidence type="ECO:0000313" key="1">
    <source>
        <dbReference type="EMBL" id="MBY4632803.1"/>
    </source>
</evidence>
<keyword evidence="2" id="KW-1185">Reference proteome</keyword>
<organism evidence="1 2">
    <name type="scientific">Rhizobium croatiense</name>
    <dbReference type="NCBI Taxonomy" id="2867516"/>
    <lineage>
        <taxon>Bacteria</taxon>
        <taxon>Pseudomonadati</taxon>
        <taxon>Pseudomonadota</taxon>
        <taxon>Alphaproteobacteria</taxon>
        <taxon>Hyphomicrobiales</taxon>
        <taxon>Rhizobiaceae</taxon>
        <taxon>Rhizobium/Agrobacterium group</taxon>
        <taxon>Rhizobium</taxon>
    </lineage>
</organism>
<accession>A0ABS7M7F1</accession>
<proteinExistence type="predicted"/>
<protein>
    <submittedName>
        <fullName evidence="1">Uncharacterized protein</fullName>
    </submittedName>
</protein>
<dbReference type="Proteomes" id="UP000733858">
    <property type="component" value="Unassembled WGS sequence"/>
</dbReference>